<dbReference type="EMBL" id="GL349464">
    <property type="protein sequence ID" value="KNC51018.1"/>
    <property type="molecule type" value="Genomic_DNA"/>
</dbReference>
<comment type="pathway">
    <text evidence="1">Protein modification; protein ubiquitination.</text>
</comment>
<dbReference type="CDD" id="cd20335">
    <property type="entry name" value="BRcat_RBR"/>
    <property type="match status" value="1"/>
</dbReference>
<protein>
    <submittedName>
        <fullName evidence="12">IBR1/IBR2 fusion protein</fullName>
    </submittedName>
</protein>
<dbReference type="PANTHER" id="PTHR22770">
    <property type="entry name" value="UBIQUITIN CONJUGATING ENZYME 7 INTERACTING PROTEIN-RELATED"/>
    <property type="match status" value="1"/>
</dbReference>
<feature type="region of interest" description="Disordered" evidence="9">
    <location>
        <begin position="1"/>
        <end position="107"/>
    </location>
</feature>
<feature type="compositionally biased region" description="Basic residues" evidence="9">
    <location>
        <begin position="90"/>
        <end position="100"/>
    </location>
</feature>
<evidence type="ECO:0000256" key="2">
    <source>
        <dbReference type="ARBA" id="ARBA00022679"/>
    </source>
</evidence>
<evidence type="ECO:0000313" key="13">
    <source>
        <dbReference type="Proteomes" id="UP000054408"/>
    </source>
</evidence>
<evidence type="ECO:0000256" key="1">
    <source>
        <dbReference type="ARBA" id="ARBA00004906"/>
    </source>
</evidence>
<name>A0A0L0DI82_THETB</name>
<dbReference type="GO" id="GO:0097039">
    <property type="term" value="P:protein linear polyubiquitination"/>
    <property type="evidence" value="ECO:0007669"/>
    <property type="project" value="TreeGrafter"/>
</dbReference>
<dbReference type="SUPFAM" id="SSF57850">
    <property type="entry name" value="RING/U-box"/>
    <property type="match status" value="2"/>
</dbReference>
<feature type="domain" description="RING-type" evidence="11">
    <location>
        <begin position="230"/>
        <end position="447"/>
    </location>
</feature>
<feature type="compositionally biased region" description="Low complexity" evidence="9">
    <location>
        <begin position="69"/>
        <end position="89"/>
    </location>
</feature>
<dbReference type="CDD" id="cd22584">
    <property type="entry name" value="Rcat_RBR_unk"/>
    <property type="match status" value="1"/>
</dbReference>
<dbReference type="InterPro" id="IPR044066">
    <property type="entry name" value="TRIAD_supradom"/>
</dbReference>
<evidence type="ECO:0000256" key="3">
    <source>
        <dbReference type="ARBA" id="ARBA00022723"/>
    </source>
</evidence>
<evidence type="ECO:0000256" key="5">
    <source>
        <dbReference type="ARBA" id="ARBA00022771"/>
    </source>
</evidence>
<feature type="compositionally biased region" description="Polar residues" evidence="9">
    <location>
        <begin position="47"/>
        <end position="61"/>
    </location>
</feature>
<sequence length="482" mass="51278">MADLRWSDSSLIDITGPVEVETPQAQARPPDSSTTTATTASKDNNDDITLSLDTASETGGDSTLEIIDLSSGSPSRPSSPSTSLLLSPSRVRKRKRKRRQTRESLDTDATINLVSDAEPEPVAVAEADPEATLSFVADAETDSSPLKRQRTLMLPSREPGPAPDRIRALVDSETHAAELRFLCSVLGVDTESEGEDRLVAVRDALVAANWDQGSAFEQLRPTSRVAGAEPAAACLICLDDLDGESLYFALDTCTHLFHHACLAQHIVFKLEALAFPVCCPMPDCSAELAPSDVENHLEPDQWAAYCSQSFAHALRAPSFVHCPTPDCPFAAEMDLPPLASGSGPDAGSYVELACPACEQTSCARCQRPAHAGMTCGAAKAAALESQLESSIAGLGMRQCPSCRVWIEKVDGCDKIRCLCGAKWCFVCLTPNATCSCTSRAHGFHPASAVVTNFGRSTASEAAGASSVARRLQRQASLLRRAT</sequence>
<dbReference type="Pfam" id="PF01485">
    <property type="entry name" value="IBR"/>
    <property type="match status" value="1"/>
</dbReference>
<feature type="compositionally biased region" description="Low complexity" evidence="9">
    <location>
        <begin position="32"/>
        <end position="41"/>
    </location>
</feature>
<organism evidence="12 13">
    <name type="scientific">Thecamonas trahens ATCC 50062</name>
    <dbReference type="NCBI Taxonomy" id="461836"/>
    <lineage>
        <taxon>Eukaryota</taxon>
        <taxon>Apusozoa</taxon>
        <taxon>Apusomonadida</taxon>
        <taxon>Apusomonadidae</taxon>
        <taxon>Thecamonas</taxon>
    </lineage>
</organism>
<dbReference type="PANTHER" id="PTHR22770:SF13">
    <property type="entry name" value="RING-TYPE DOMAIN-CONTAINING PROTEIN"/>
    <property type="match status" value="1"/>
</dbReference>
<keyword evidence="13" id="KW-1185">Reference proteome</keyword>
<dbReference type="SMART" id="SM00647">
    <property type="entry name" value="IBR"/>
    <property type="match status" value="2"/>
</dbReference>
<dbReference type="PROSITE" id="PS51873">
    <property type="entry name" value="TRIAD"/>
    <property type="match status" value="1"/>
</dbReference>
<feature type="domain" description="RING-type" evidence="10">
    <location>
        <begin position="234"/>
        <end position="281"/>
    </location>
</feature>
<dbReference type="InterPro" id="IPR001841">
    <property type="entry name" value="Znf_RING"/>
</dbReference>
<evidence type="ECO:0000256" key="9">
    <source>
        <dbReference type="SAM" id="MobiDB-lite"/>
    </source>
</evidence>
<dbReference type="GO" id="GO:0043130">
    <property type="term" value="F:ubiquitin binding"/>
    <property type="evidence" value="ECO:0007669"/>
    <property type="project" value="TreeGrafter"/>
</dbReference>
<dbReference type="AlphaFoldDB" id="A0A0L0DI82"/>
<evidence type="ECO:0000256" key="7">
    <source>
        <dbReference type="ARBA" id="ARBA00022833"/>
    </source>
</evidence>
<dbReference type="Gene3D" id="3.30.40.10">
    <property type="entry name" value="Zinc/RING finger domain, C3HC4 (zinc finger)"/>
    <property type="match status" value="1"/>
</dbReference>
<evidence type="ECO:0000256" key="8">
    <source>
        <dbReference type="PROSITE-ProRule" id="PRU00175"/>
    </source>
</evidence>
<dbReference type="RefSeq" id="XP_013756485.1">
    <property type="nucleotide sequence ID" value="XM_013901031.1"/>
</dbReference>
<keyword evidence="7" id="KW-0862">Zinc</keyword>
<dbReference type="GeneID" id="25566035"/>
<dbReference type="InterPro" id="IPR002867">
    <property type="entry name" value="IBR_dom"/>
</dbReference>
<keyword evidence="6" id="KW-0833">Ubl conjugation pathway</keyword>
<dbReference type="OMA" id="ELECKCC"/>
<evidence type="ECO:0000313" key="12">
    <source>
        <dbReference type="EMBL" id="KNC51018.1"/>
    </source>
</evidence>
<dbReference type="GO" id="GO:0000151">
    <property type="term" value="C:ubiquitin ligase complex"/>
    <property type="evidence" value="ECO:0007669"/>
    <property type="project" value="TreeGrafter"/>
</dbReference>
<dbReference type="Gene3D" id="1.20.120.1750">
    <property type="match status" value="1"/>
</dbReference>
<accession>A0A0L0DI82</accession>
<proteinExistence type="predicted"/>
<dbReference type="eggNOG" id="KOG1812">
    <property type="taxonomic scope" value="Eukaryota"/>
</dbReference>
<evidence type="ECO:0000259" key="10">
    <source>
        <dbReference type="PROSITE" id="PS50089"/>
    </source>
</evidence>
<keyword evidence="5 8" id="KW-0863">Zinc-finger</keyword>
<evidence type="ECO:0000259" key="11">
    <source>
        <dbReference type="PROSITE" id="PS51873"/>
    </source>
</evidence>
<dbReference type="InterPro" id="IPR013083">
    <property type="entry name" value="Znf_RING/FYVE/PHD"/>
</dbReference>
<dbReference type="GO" id="GO:0004842">
    <property type="term" value="F:ubiquitin-protein transferase activity"/>
    <property type="evidence" value="ECO:0007669"/>
    <property type="project" value="TreeGrafter"/>
</dbReference>
<keyword evidence="3" id="KW-0479">Metal-binding</keyword>
<evidence type="ECO:0000256" key="4">
    <source>
        <dbReference type="ARBA" id="ARBA00022737"/>
    </source>
</evidence>
<dbReference type="GO" id="GO:0043161">
    <property type="term" value="P:proteasome-mediated ubiquitin-dependent protein catabolic process"/>
    <property type="evidence" value="ECO:0007669"/>
    <property type="project" value="TreeGrafter"/>
</dbReference>
<evidence type="ECO:0000256" key="6">
    <source>
        <dbReference type="ARBA" id="ARBA00022786"/>
    </source>
</evidence>
<reference evidence="12 13" key="1">
    <citation type="submission" date="2010-05" db="EMBL/GenBank/DDBJ databases">
        <title>The Genome Sequence of Thecamonas trahens ATCC 50062.</title>
        <authorList>
            <consortium name="The Broad Institute Genome Sequencing Platform"/>
            <person name="Russ C."/>
            <person name="Cuomo C."/>
            <person name="Shea T."/>
            <person name="Young S.K."/>
            <person name="Zeng Q."/>
            <person name="Koehrsen M."/>
            <person name="Haas B."/>
            <person name="Borodovsky M."/>
            <person name="Guigo R."/>
            <person name="Alvarado L."/>
            <person name="Berlin A."/>
            <person name="Bochicchio J."/>
            <person name="Borenstein D."/>
            <person name="Chapman S."/>
            <person name="Chen Z."/>
            <person name="Freedman E."/>
            <person name="Gellesch M."/>
            <person name="Goldberg J."/>
            <person name="Griggs A."/>
            <person name="Gujja S."/>
            <person name="Heilman E."/>
            <person name="Heiman D."/>
            <person name="Hepburn T."/>
            <person name="Howarth C."/>
            <person name="Jen D."/>
            <person name="Larson L."/>
            <person name="Mehta T."/>
            <person name="Park D."/>
            <person name="Pearson M."/>
            <person name="Roberts A."/>
            <person name="Saif S."/>
            <person name="Shenoy N."/>
            <person name="Sisk P."/>
            <person name="Stolte C."/>
            <person name="Sykes S."/>
            <person name="Thomson T."/>
            <person name="Walk T."/>
            <person name="White J."/>
            <person name="Yandava C."/>
            <person name="Burger G."/>
            <person name="Gray M.W."/>
            <person name="Holland P.W.H."/>
            <person name="King N."/>
            <person name="Lang F.B.F."/>
            <person name="Roger A.J."/>
            <person name="Ruiz-Trillo I."/>
            <person name="Lander E."/>
            <person name="Nusbaum C."/>
        </authorList>
    </citation>
    <scope>NUCLEOTIDE SEQUENCE [LARGE SCALE GENOMIC DNA]</scope>
    <source>
        <strain evidence="12 13">ATCC 50062</strain>
    </source>
</reference>
<dbReference type="Pfam" id="PF26200">
    <property type="entry name" value="Rcat_RNF216"/>
    <property type="match status" value="1"/>
</dbReference>
<gene>
    <name evidence="12" type="ORF">AMSG_06994</name>
</gene>
<keyword evidence="4" id="KW-0677">Repeat</keyword>
<dbReference type="Proteomes" id="UP000054408">
    <property type="component" value="Unassembled WGS sequence"/>
</dbReference>
<dbReference type="STRING" id="461836.A0A0L0DI82"/>
<dbReference type="PROSITE" id="PS50089">
    <property type="entry name" value="ZF_RING_2"/>
    <property type="match status" value="1"/>
</dbReference>
<dbReference type="OrthoDB" id="10009520at2759"/>
<keyword evidence="2" id="KW-0808">Transferase</keyword>
<dbReference type="InterPro" id="IPR051628">
    <property type="entry name" value="LUBAC_E3_Ligases"/>
</dbReference>
<dbReference type="GO" id="GO:0008270">
    <property type="term" value="F:zinc ion binding"/>
    <property type="evidence" value="ECO:0007669"/>
    <property type="project" value="UniProtKB-KW"/>
</dbReference>